<dbReference type="Pfam" id="PF02852">
    <property type="entry name" value="Pyr_redox_dim"/>
    <property type="match status" value="1"/>
</dbReference>
<evidence type="ECO:0000256" key="1">
    <source>
        <dbReference type="ARBA" id="ARBA00001974"/>
    </source>
</evidence>
<evidence type="ECO:0000313" key="8">
    <source>
        <dbReference type="EMBL" id="AGW14600.1"/>
    </source>
</evidence>
<dbReference type="PRINTS" id="PR00411">
    <property type="entry name" value="PNDRDTASEI"/>
</dbReference>
<dbReference type="eggNOG" id="COG0607">
    <property type="taxonomic scope" value="Bacteria"/>
</dbReference>
<comment type="similarity">
    <text evidence="2">Belongs to the class-III pyridine nucleotide-disulfide oxidoreductase family.</text>
</comment>
<dbReference type="PANTHER" id="PTHR43429">
    <property type="entry name" value="PYRIDINE NUCLEOTIDE-DISULFIDE OXIDOREDUCTASE DOMAIN-CONTAINING"/>
    <property type="match status" value="1"/>
</dbReference>
<evidence type="ECO:0000256" key="6">
    <source>
        <dbReference type="ARBA" id="ARBA00023284"/>
    </source>
</evidence>
<dbReference type="PANTHER" id="PTHR43429:SF1">
    <property type="entry name" value="NAD(P)H SULFUR OXIDOREDUCTASE (COA-DEPENDENT)"/>
    <property type="match status" value="1"/>
</dbReference>
<dbReference type="OrthoDB" id="9769238at2"/>
<dbReference type="SUPFAM" id="SSF52821">
    <property type="entry name" value="Rhodanese/Cell cycle control phosphatase"/>
    <property type="match status" value="1"/>
</dbReference>
<dbReference type="SUPFAM" id="SSF51905">
    <property type="entry name" value="FAD/NAD(P)-binding domain"/>
    <property type="match status" value="1"/>
</dbReference>
<dbReference type="InterPro" id="IPR023753">
    <property type="entry name" value="FAD/NAD-binding_dom"/>
</dbReference>
<proteinExistence type="inferred from homology"/>
<organism evidence="8 9">
    <name type="scientific">Megalodesulfovibrio gigas (strain ATCC 19364 / DSM 1382 / NCIMB 9332 / VKM B-1759)</name>
    <name type="common">Desulfovibrio gigas</name>
    <dbReference type="NCBI Taxonomy" id="1121448"/>
    <lineage>
        <taxon>Bacteria</taxon>
        <taxon>Pseudomonadati</taxon>
        <taxon>Thermodesulfobacteriota</taxon>
        <taxon>Desulfovibrionia</taxon>
        <taxon>Desulfovibrionales</taxon>
        <taxon>Desulfovibrionaceae</taxon>
        <taxon>Megalodesulfovibrio</taxon>
    </lineage>
</organism>
<dbReference type="InterPro" id="IPR036188">
    <property type="entry name" value="FAD/NAD-bd_sf"/>
</dbReference>
<dbReference type="PROSITE" id="PS50206">
    <property type="entry name" value="RHODANESE_3"/>
    <property type="match status" value="1"/>
</dbReference>
<dbReference type="PRINTS" id="PR00368">
    <property type="entry name" value="FADPNR"/>
</dbReference>
<gene>
    <name evidence="8" type="ORF">DGI_2873</name>
</gene>
<dbReference type="InterPro" id="IPR050260">
    <property type="entry name" value="FAD-bd_OxRdtase"/>
</dbReference>
<name>T2GDG2_MEGG1</name>
<dbReference type="AlphaFoldDB" id="T2GDG2"/>
<dbReference type="GO" id="GO:0016491">
    <property type="term" value="F:oxidoreductase activity"/>
    <property type="evidence" value="ECO:0007669"/>
    <property type="project" value="UniProtKB-KW"/>
</dbReference>
<dbReference type="CDD" id="cd00158">
    <property type="entry name" value="RHOD"/>
    <property type="match status" value="1"/>
</dbReference>
<feature type="domain" description="Rhodanese" evidence="7">
    <location>
        <begin position="476"/>
        <end position="564"/>
    </location>
</feature>
<keyword evidence="9" id="KW-1185">Reference proteome</keyword>
<evidence type="ECO:0000256" key="4">
    <source>
        <dbReference type="ARBA" id="ARBA00022827"/>
    </source>
</evidence>
<keyword evidence="3" id="KW-0285">Flavoprotein</keyword>
<evidence type="ECO:0000256" key="5">
    <source>
        <dbReference type="ARBA" id="ARBA00023002"/>
    </source>
</evidence>
<dbReference type="Pfam" id="PF00581">
    <property type="entry name" value="Rhodanese"/>
    <property type="match status" value="1"/>
</dbReference>
<dbReference type="InterPro" id="IPR036873">
    <property type="entry name" value="Rhodanese-like_dom_sf"/>
</dbReference>
<evidence type="ECO:0000256" key="2">
    <source>
        <dbReference type="ARBA" id="ARBA00009130"/>
    </source>
</evidence>
<reference evidence="9" key="2">
    <citation type="submission" date="2013-07" db="EMBL/GenBank/DDBJ databases">
        <authorList>
            <person name="Morais-Silva F.O."/>
            <person name="Rezende A.M."/>
            <person name="Pimentel C."/>
            <person name="Resende D.M."/>
            <person name="Santos C.I."/>
            <person name="Clemente C."/>
            <person name="de Oliveira L.M."/>
            <person name="da Silva S.M."/>
            <person name="Costa D.A."/>
            <person name="Varela-Raposo A."/>
            <person name="Horacio E.C.A."/>
            <person name="Matos M."/>
            <person name="Flores O."/>
            <person name="Ruiz J.C."/>
            <person name="Rodrigues-Pousada C."/>
        </authorList>
    </citation>
    <scope>NUCLEOTIDE SEQUENCE [LARGE SCALE GENOMIC DNA]</scope>
    <source>
        <strain evidence="9">ATCC 19364 / DSM 1382 / NCIMB 9332 / VKM B-1759</strain>
    </source>
</reference>
<keyword evidence="5" id="KW-0560">Oxidoreductase</keyword>
<dbReference type="InterPro" id="IPR016156">
    <property type="entry name" value="FAD/NAD-linked_Rdtase_dimer_sf"/>
</dbReference>
<dbReference type="Pfam" id="PF07992">
    <property type="entry name" value="Pyr_redox_2"/>
    <property type="match status" value="1"/>
</dbReference>
<evidence type="ECO:0000313" key="9">
    <source>
        <dbReference type="Proteomes" id="UP000016587"/>
    </source>
</evidence>
<dbReference type="KEGG" id="dgg:DGI_2873"/>
<dbReference type="HOGENOM" id="CLU_003291_1_2_7"/>
<dbReference type="InterPro" id="IPR001763">
    <property type="entry name" value="Rhodanese-like_dom"/>
</dbReference>
<dbReference type="Proteomes" id="UP000016587">
    <property type="component" value="Chromosome"/>
</dbReference>
<dbReference type="InterPro" id="IPR004099">
    <property type="entry name" value="Pyr_nucl-diS_OxRdtase_dimer"/>
</dbReference>
<dbReference type="SMART" id="SM00450">
    <property type="entry name" value="RHOD"/>
    <property type="match status" value="1"/>
</dbReference>
<dbReference type="Gene3D" id="3.50.50.60">
    <property type="entry name" value="FAD/NAD(P)-binding domain"/>
    <property type="match status" value="2"/>
</dbReference>
<dbReference type="STRING" id="1121448.DGI_2873"/>
<protein>
    <submittedName>
        <fullName evidence="8">Putative FAD-dependent pyridine nucleotide-disulfide oxidoreductase</fullName>
    </submittedName>
</protein>
<dbReference type="RefSeq" id="WP_021761646.1">
    <property type="nucleotide sequence ID" value="NC_022444.1"/>
</dbReference>
<dbReference type="SUPFAM" id="SSF55424">
    <property type="entry name" value="FAD/NAD-linked reductases, dimerisation (C-terminal) domain"/>
    <property type="match status" value="1"/>
</dbReference>
<sequence length="564" mass="59947">MSTPRILVVGGSAAGPKAAARAKRLNQDAQVTLIQKAPELSMASCGYPYYVSGHFDNRNALLCTPTGVVRNPAFFAGAKGVEAVVETEVTAIDRAAKTVWCKHLPSGETSVRPYDKLILCTGASPRVPPIPGRELRGVTTLHAMRDADYLRTVRDEGKAKRAVIVGGGLIGVEACEALREAGLDVTVVELLPQVLMFLDWEMARHVENHMRAKGAAVMLNNGVAEFLGQDGALTGVRLNDGTHLPCDVAVVAIGVAPNVALARDAGLEIGVTGGIAVSEHMQTSDPDIYAAGDCVEVLQRITGKKTLAPYGDLANLEGRVAGENCVLGNVARFPGTIHSGICKAFDFTAGSVGLSERRAKEEGFSVVTAINASPDKPGFMGAKLLISKMVADAATGRILGFQCLGPGDASRQLAAMSMAVSHGATVADVCMADMPYAPPFSLAIDHFIATAHILENKMRGLLDGLSSVEVQAMLNNGSRPFLLDARSPEEFEEMRLGQGETLIPLGQLRKRLDDLPQDKAAPIVAYCKISMRGYEAQRVLNHLGWTNVKVMEGGLMAWPFAREK</sequence>
<comment type="cofactor">
    <cofactor evidence="1">
        <name>FAD</name>
        <dbReference type="ChEBI" id="CHEBI:57692"/>
    </cofactor>
</comment>
<keyword evidence="6" id="KW-0676">Redox-active center</keyword>
<reference evidence="8 9" key="1">
    <citation type="journal article" date="2013" name="J. Bacteriol.">
        <title>Roles of HynAB and Ech, the only two hydrogenases found in the model sulfate reducer Desulfovibrio gigas.</title>
        <authorList>
            <person name="Morais-Silva F.O."/>
            <person name="Santos C.I."/>
            <person name="Rodrigues R."/>
            <person name="Pereira I.A."/>
            <person name="Rodrigues-Pousada C."/>
        </authorList>
    </citation>
    <scope>NUCLEOTIDE SEQUENCE [LARGE SCALE GENOMIC DNA]</scope>
    <source>
        <strain evidence="9">ATCC 19364 / DSM 1382 / NCIMB 9332 / VKM B-1759</strain>
    </source>
</reference>
<evidence type="ECO:0000259" key="7">
    <source>
        <dbReference type="PROSITE" id="PS50206"/>
    </source>
</evidence>
<dbReference type="PATRIC" id="fig|1121448.10.peg.2836"/>
<dbReference type="Gene3D" id="3.40.250.10">
    <property type="entry name" value="Rhodanese-like domain"/>
    <property type="match status" value="1"/>
</dbReference>
<dbReference type="eggNOG" id="COG0446">
    <property type="taxonomic scope" value="Bacteria"/>
</dbReference>
<evidence type="ECO:0000256" key="3">
    <source>
        <dbReference type="ARBA" id="ARBA00022630"/>
    </source>
</evidence>
<keyword evidence="4" id="KW-0274">FAD</keyword>
<accession>T2GDG2</accession>
<dbReference type="EMBL" id="CP006585">
    <property type="protein sequence ID" value="AGW14600.1"/>
    <property type="molecule type" value="Genomic_DNA"/>
</dbReference>